<dbReference type="InterPro" id="IPR027417">
    <property type="entry name" value="P-loop_NTPase"/>
</dbReference>
<evidence type="ECO:0000259" key="11">
    <source>
        <dbReference type="PROSITE" id="PS50893"/>
    </source>
</evidence>
<keyword evidence="6" id="KW-0067">ATP-binding</keyword>
<dbReference type="Pfam" id="PF00005">
    <property type="entry name" value="ABC_tran"/>
    <property type="match status" value="1"/>
</dbReference>
<evidence type="ECO:0000256" key="3">
    <source>
        <dbReference type="ARBA" id="ARBA00022448"/>
    </source>
</evidence>
<dbReference type="Gene3D" id="3.40.50.300">
    <property type="entry name" value="P-loop containing nucleotide triphosphate hydrolases"/>
    <property type="match status" value="1"/>
</dbReference>
<keyword evidence="5" id="KW-0547">Nucleotide-binding</keyword>
<dbReference type="GO" id="GO:0016887">
    <property type="term" value="F:ATP hydrolysis activity"/>
    <property type="evidence" value="ECO:0007669"/>
    <property type="project" value="InterPro"/>
</dbReference>
<dbReference type="EMBL" id="CCAZ020000002">
    <property type="protein sequence ID" value="CEG09379.1"/>
    <property type="molecule type" value="Genomic_DNA"/>
</dbReference>
<feature type="transmembrane region" description="Helical" evidence="10">
    <location>
        <begin position="71"/>
        <end position="91"/>
    </location>
</feature>
<dbReference type="CDD" id="cd03223">
    <property type="entry name" value="ABCD_peroxisomal_ALDP"/>
    <property type="match status" value="1"/>
</dbReference>
<comment type="caution">
    <text evidence="13">The sequence shown here is derived from an EMBL/GenBank/DDBJ whole genome shotgun (WGS) entry which is preliminary data.</text>
</comment>
<evidence type="ECO:0000256" key="5">
    <source>
        <dbReference type="ARBA" id="ARBA00022741"/>
    </source>
</evidence>
<feature type="transmembrane region" description="Helical" evidence="10">
    <location>
        <begin position="29"/>
        <end position="51"/>
    </location>
</feature>
<evidence type="ECO:0000256" key="7">
    <source>
        <dbReference type="ARBA" id="ARBA00022989"/>
    </source>
</evidence>
<proteinExistence type="inferred from homology"/>
<dbReference type="SMART" id="SM00382">
    <property type="entry name" value="AAA"/>
    <property type="match status" value="1"/>
</dbReference>
<evidence type="ECO:0000313" key="14">
    <source>
        <dbReference type="Proteomes" id="UP000035762"/>
    </source>
</evidence>
<dbReference type="PROSITE" id="PS00211">
    <property type="entry name" value="ABC_TRANSPORTER_1"/>
    <property type="match status" value="1"/>
</dbReference>
<name>A0A090MUF7_AFIFE</name>
<evidence type="ECO:0000256" key="9">
    <source>
        <dbReference type="ARBA" id="ARBA00024722"/>
    </source>
</evidence>
<comment type="subcellular location">
    <subcellularLocation>
        <location evidence="1">Cell membrane</location>
        <topology evidence="1">Multi-pass membrane protein</topology>
    </subcellularLocation>
</comment>
<evidence type="ECO:0000256" key="10">
    <source>
        <dbReference type="SAM" id="Phobius"/>
    </source>
</evidence>
<dbReference type="SUPFAM" id="SSF52540">
    <property type="entry name" value="P-loop containing nucleoside triphosphate hydrolases"/>
    <property type="match status" value="1"/>
</dbReference>
<dbReference type="RefSeq" id="WP_009339850.1">
    <property type="nucleotide sequence ID" value="NZ_CCAZ020000002.1"/>
</dbReference>
<evidence type="ECO:0000256" key="4">
    <source>
        <dbReference type="ARBA" id="ARBA00022692"/>
    </source>
</evidence>
<dbReference type="STRING" id="1035.BN961_02804"/>
<evidence type="ECO:0008006" key="15">
    <source>
        <dbReference type="Google" id="ProtNLM"/>
    </source>
</evidence>
<reference evidence="13 14" key="1">
    <citation type="journal article" date="2014" name="Genome Announc.">
        <title>Genome Sequence of Afipia felis Strain 76713, Isolated in Hospital Water Using an Amoeba Co-Culture Procedure.</title>
        <authorList>
            <person name="Benamar S."/>
            <person name="La Scola B."/>
            <person name="Croce O."/>
        </authorList>
    </citation>
    <scope>NUCLEOTIDE SEQUENCE [LARGE SCALE GENOMIC DNA]</scope>
    <source>
        <strain evidence="13 14">76713</strain>
    </source>
</reference>
<dbReference type="AlphaFoldDB" id="A0A090MUF7"/>
<sequence>MKRIVSALATIWRLATPYFRSEDKWAGGILLAAIVAIELGTVAIDVLINQWRNRFYTALQEYKWDVFVHEIIYFSVVAAIFIVIAILQLYLNQWLQIRWRKWLTERYLGEWLDDTTHYRMQLAGDPADNPDQRIAEDVRIFIEQFLTLSLGLLNSVVTLVSFVVILWGLSETAPLHLFGAAISIPGYLVWAALIYAIGGTILTHLIGKPLIKLDFHQQRYEADFRFNLVRARENSEQIALLKGGDAEHLRLSERLGAIIRNWHAIMIRTTKITAVTQSYAQAVQIFPYMMVAPAYFAHKTLLGGVMQAASAFLSVQGALSFFISAYRQLAEWQAVIDRLEGFEHSMATARERRRGNIRLAPEGGADGIILKNLQLASPTGTPLLVASDFTLRRHQRTLLTGPSGSGKSTLFRAIAGTWPFGAGTVSIPAGATLMSLPQRPYFPVGPLSDALAYPAMPGHFDRETLEAALADVGLPALAGQLDETGHWNQSLSPGEQQRLGIARALLHKPQFLMLDEATASLDEATEALLYRLIAQRLPDSTVVSIGHRSTLAAFHQRHVAVTDHALVEQSASAPAG</sequence>
<dbReference type="InterPro" id="IPR036640">
    <property type="entry name" value="ABC1_TM_sf"/>
</dbReference>
<feature type="transmembrane region" description="Helical" evidence="10">
    <location>
        <begin position="145"/>
        <end position="167"/>
    </location>
</feature>
<evidence type="ECO:0000256" key="1">
    <source>
        <dbReference type="ARBA" id="ARBA00004651"/>
    </source>
</evidence>
<dbReference type="OrthoDB" id="9810134at2"/>
<comment type="similarity">
    <text evidence="2">Belongs to the ABC transporter superfamily.</text>
</comment>
<dbReference type="PROSITE" id="PS50929">
    <property type="entry name" value="ABC_TM1F"/>
    <property type="match status" value="1"/>
</dbReference>
<keyword evidence="8 10" id="KW-0472">Membrane</keyword>
<organism evidence="13 14">
    <name type="scientific">Afipia felis</name>
    <name type="common">Cat scratch disease bacillus</name>
    <dbReference type="NCBI Taxonomy" id="1035"/>
    <lineage>
        <taxon>Bacteria</taxon>
        <taxon>Pseudomonadati</taxon>
        <taxon>Pseudomonadota</taxon>
        <taxon>Alphaproteobacteria</taxon>
        <taxon>Hyphomicrobiales</taxon>
        <taxon>Nitrobacteraceae</taxon>
        <taxon>Afipia</taxon>
    </lineage>
</organism>
<comment type="function">
    <text evidence="9">Involved in beta-(1--&gt;2)glucan export. Transmembrane domains (TMD) form a pore in the inner membrane and the ATP-binding domain (NBD) is responsible for energy generation.</text>
</comment>
<dbReference type="PANTHER" id="PTHR11384">
    <property type="entry name" value="ATP-BINDING CASSETTE, SUB-FAMILY D MEMBER"/>
    <property type="match status" value="1"/>
</dbReference>
<dbReference type="GO" id="GO:0140359">
    <property type="term" value="F:ABC-type transporter activity"/>
    <property type="evidence" value="ECO:0007669"/>
    <property type="project" value="InterPro"/>
</dbReference>
<dbReference type="InterPro" id="IPR050835">
    <property type="entry name" value="ABC_transporter_sub-D"/>
</dbReference>
<dbReference type="PROSITE" id="PS50893">
    <property type="entry name" value="ABC_TRANSPORTER_2"/>
    <property type="match status" value="1"/>
</dbReference>
<evidence type="ECO:0000256" key="2">
    <source>
        <dbReference type="ARBA" id="ARBA00005417"/>
    </source>
</evidence>
<evidence type="ECO:0000313" key="13">
    <source>
        <dbReference type="EMBL" id="CEG09379.1"/>
    </source>
</evidence>
<accession>A0A090MUF7</accession>
<protein>
    <recommendedName>
        <fullName evidence="15">Vitamin B12 transport ATP-binding protein BacA</fullName>
    </recommendedName>
</protein>
<evidence type="ECO:0000256" key="6">
    <source>
        <dbReference type="ARBA" id="ARBA00022840"/>
    </source>
</evidence>
<keyword evidence="4 10" id="KW-0812">Transmembrane</keyword>
<feature type="domain" description="ABC transmembrane type-1" evidence="12">
    <location>
        <begin position="29"/>
        <end position="331"/>
    </location>
</feature>
<dbReference type="InterPro" id="IPR003439">
    <property type="entry name" value="ABC_transporter-like_ATP-bd"/>
</dbReference>
<dbReference type="GO" id="GO:0005886">
    <property type="term" value="C:plasma membrane"/>
    <property type="evidence" value="ECO:0007669"/>
    <property type="project" value="UniProtKB-SubCell"/>
</dbReference>
<dbReference type="SUPFAM" id="SSF90123">
    <property type="entry name" value="ABC transporter transmembrane region"/>
    <property type="match status" value="1"/>
</dbReference>
<dbReference type="Proteomes" id="UP000035762">
    <property type="component" value="Unassembled WGS sequence"/>
</dbReference>
<dbReference type="GO" id="GO:0005524">
    <property type="term" value="F:ATP binding"/>
    <property type="evidence" value="ECO:0007669"/>
    <property type="project" value="UniProtKB-KW"/>
</dbReference>
<dbReference type="InterPro" id="IPR017871">
    <property type="entry name" value="ABC_transporter-like_CS"/>
</dbReference>
<dbReference type="InterPro" id="IPR011527">
    <property type="entry name" value="ABC1_TM_dom"/>
</dbReference>
<feature type="transmembrane region" description="Helical" evidence="10">
    <location>
        <begin position="187"/>
        <end position="207"/>
    </location>
</feature>
<dbReference type="PANTHER" id="PTHR11384:SF59">
    <property type="entry name" value="LYSOSOMAL COBALAMIN TRANSPORTER ABCD4"/>
    <property type="match status" value="1"/>
</dbReference>
<keyword evidence="7 10" id="KW-1133">Transmembrane helix</keyword>
<evidence type="ECO:0000259" key="12">
    <source>
        <dbReference type="PROSITE" id="PS50929"/>
    </source>
</evidence>
<keyword evidence="14" id="KW-1185">Reference proteome</keyword>
<evidence type="ECO:0000256" key="8">
    <source>
        <dbReference type="ARBA" id="ARBA00023136"/>
    </source>
</evidence>
<dbReference type="Gene3D" id="1.20.1560.10">
    <property type="entry name" value="ABC transporter type 1, transmembrane domain"/>
    <property type="match status" value="1"/>
</dbReference>
<feature type="domain" description="ABC transporter" evidence="11">
    <location>
        <begin position="368"/>
        <end position="575"/>
    </location>
</feature>
<keyword evidence="3" id="KW-0813">Transport</keyword>
<dbReference type="Pfam" id="PF06472">
    <property type="entry name" value="ABC_membrane_2"/>
    <property type="match status" value="1"/>
</dbReference>
<dbReference type="InterPro" id="IPR003593">
    <property type="entry name" value="AAA+_ATPase"/>
</dbReference>
<gene>
    <name evidence="13" type="primary">yddA</name>
    <name evidence="13" type="ORF">BN961_02804</name>
</gene>